<feature type="region of interest" description="Disordered" evidence="2">
    <location>
        <begin position="95"/>
        <end position="114"/>
    </location>
</feature>
<evidence type="ECO:0000256" key="1">
    <source>
        <dbReference type="SAM" id="Coils"/>
    </source>
</evidence>
<gene>
    <name evidence="3" type="ORF">AB675_10603</name>
</gene>
<evidence type="ECO:0000313" key="3">
    <source>
        <dbReference type="EMBL" id="KPI40925.1"/>
    </source>
</evidence>
<protein>
    <submittedName>
        <fullName evidence="3">Uncharacterized protein</fullName>
    </submittedName>
</protein>
<dbReference type="Proteomes" id="UP000038010">
    <property type="component" value="Unassembled WGS sequence"/>
</dbReference>
<dbReference type="VEuPathDB" id="FungiDB:AB675_10603"/>
<feature type="coiled-coil region" evidence="1">
    <location>
        <begin position="161"/>
        <end position="195"/>
    </location>
</feature>
<proteinExistence type="predicted"/>
<sequence length="348" mass="39112">MYPNELSQDVTRPSSGWTNDSTFADSAISMGTATPKNFEDDSMQLRPPSSSTPSLSERLTGLAALAWAVEQDGYIEDATRNKIWKSLSRVENLLEDRDEVPEADSKGAPENAETREIANQFSEEDVAQLDQIHQHLTTTVAEMRLRQQEQHHIYEMAVRRLDDIAGTCARQKRRIQELETEVGALRTEHQKLYRDSEGFQQHAEQLTAELQRRDVALQAMSSAVAGLDGWISTTLAPNQRATRLDLRTRGRGRFKTHYYVEVPIDTSPDDGVDPTVEARELRDGITAWVRGFRDVESASLDAITVSHDVHPPPVFDNRTVSSSVEDSMPDVEEWGDFQTASTANMLLR</sequence>
<accession>A0A0N1NZP1</accession>
<dbReference type="EMBL" id="LFJN01000011">
    <property type="protein sequence ID" value="KPI40925.1"/>
    <property type="molecule type" value="Genomic_DNA"/>
</dbReference>
<feature type="compositionally biased region" description="Polar residues" evidence="2">
    <location>
        <begin position="1"/>
        <end position="35"/>
    </location>
</feature>
<keyword evidence="4" id="KW-1185">Reference proteome</keyword>
<feature type="region of interest" description="Disordered" evidence="2">
    <location>
        <begin position="1"/>
        <end position="55"/>
    </location>
</feature>
<reference evidence="3 4" key="1">
    <citation type="submission" date="2015-06" db="EMBL/GenBank/DDBJ databases">
        <title>Draft genome of the ant-associated black yeast Phialophora attae CBS 131958.</title>
        <authorList>
            <person name="Moreno L.F."/>
            <person name="Stielow B.J."/>
            <person name="de Hoog S."/>
            <person name="Vicente V.A."/>
            <person name="Weiss V.A."/>
            <person name="de Vries M."/>
            <person name="Cruz L.M."/>
            <person name="Souza E.M."/>
        </authorList>
    </citation>
    <scope>NUCLEOTIDE SEQUENCE [LARGE SCALE GENOMIC DNA]</scope>
    <source>
        <strain evidence="3 4">CBS 131958</strain>
    </source>
</reference>
<feature type="compositionally biased region" description="Low complexity" evidence="2">
    <location>
        <begin position="45"/>
        <end position="55"/>
    </location>
</feature>
<dbReference type="RefSeq" id="XP_018000888.1">
    <property type="nucleotide sequence ID" value="XM_018139388.1"/>
</dbReference>
<name>A0A0N1NZP1_9EURO</name>
<organism evidence="3 4">
    <name type="scientific">Cyphellophora attinorum</name>
    <dbReference type="NCBI Taxonomy" id="1664694"/>
    <lineage>
        <taxon>Eukaryota</taxon>
        <taxon>Fungi</taxon>
        <taxon>Dikarya</taxon>
        <taxon>Ascomycota</taxon>
        <taxon>Pezizomycotina</taxon>
        <taxon>Eurotiomycetes</taxon>
        <taxon>Chaetothyriomycetidae</taxon>
        <taxon>Chaetothyriales</taxon>
        <taxon>Cyphellophoraceae</taxon>
        <taxon>Cyphellophora</taxon>
    </lineage>
</organism>
<keyword evidence="1" id="KW-0175">Coiled coil</keyword>
<feature type="compositionally biased region" description="Basic and acidic residues" evidence="2">
    <location>
        <begin position="103"/>
        <end position="114"/>
    </location>
</feature>
<dbReference type="STRING" id="1664694.A0A0N1NZP1"/>
<evidence type="ECO:0000313" key="4">
    <source>
        <dbReference type="Proteomes" id="UP000038010"/>
    </source>
</evidence>
<dbReference type="OrthoDB" id="4448936at2759"/>
<comment type="caution">
    <text evidence="3">The sequence shown here is derived from an EMBL/GenBank/DDBJ whole genome shotgun (WGS) entry which is preliminary data.</text>
</comment>
<evidence type="ECO:0000256" key="2">
    <source>
        <dbReference type="SAM" id="MobiDB-lite"/>
    </source>
</evidence>
<dbReference type="AlphaFoldDB" id="A0A0N1NZP1"/>
<dbReference type="GeneID" id="28731268"/>